<organism evidence="2 3">
    <name type="scientific">Acidiplasma cupricumulans</name>
    <dbReference type="NCBI Taxonomy" id="312540"/>
    <lineage>
        <taxon>Archaea</taxon>
        <taxon>Methanobacteriati</taxon>
        <taxon>Thermoplasmatota</taxon>
        <taxon>Thermoplasmata</taxon>
        <taxon>Thermoplasmatales</taxon>
        <taxon>Ferroplasmaceae</taxon>
        <taxon>Acidiplasma</taxon>
    </lineage>
</organism>
<feature type="domain" description="Molybdopterin-guanine dinucleotide biosynthesis protein B (MobB)" evidence="1">
    <location>
        <begin position="3"/>
        <end position="102"/>
    </location>
</feature>
<dbReference type="PANTHER" id="PTHR40072">
    <property type="entry name" value="MOLYBDOPTERIN-GUANINE DINUCLEOTIDE BIOSYNTHESIS ADAPTER PROTEIN-RELATED"/>
    <property type="match status" value="1"/>
</dbReference>
<evidence type="ECO:0000259" key="1">
    <source>
        <dbReference type="Pfam" id="PF03205"/>
    </source>
</evidence>
<dbReference type="AlphaFoldDB" id="A0A0N8VL25"/>
<protein>
    <submittedName>
        <fullName evidence="2">Molybdopterin-guanine dinucleotide biosynthesis protein B</fullName>
    </submittedName>
</protein>
<keyword evidence="3" id="KW-1185">Reference proteome</keyword>
<evidence type="ECO:0000313" key="2">
    <source>
        <dbReference type="EMBL" id="KQB35340.1"/>
    </source>
</evidence>
<dbReference type="FunCoup" id="A0A0N8VL25">
    <property type="interactions" value="2"/>
</dbReference>
<reference evidence="2 3" key="1">
    <citation type="submission" date="2015-09" db="EMBL/GenBank/DDBJ databases">
        <title>Heavy metals and arsenic resistance mechanisms in polyextremophilic archaea of the family Ferroplasmaceae.</title>
        <authorList>
            <person name="Bulaev A.G."/>
            <person name="Kanygina A.V."/>
        </authorList>
    </citation>
    <scope>NUCLEOTIDE SEQUENCE [LARGE SCALE GENOMIC DNA]</scope>
    <source>
        <strain evidence="2 3">BH2</strain>
    </source>
</reference>
<dbReference type="InterPro" id="IPR052539">
    <property type="entry name" value="MGD_biosynthesis_adapter"/>
</dbReference>
<dbReference type="Proteomes" id="UP000050301">
    <property type="component" value="Unassembled WGS sequence"/>
</dbReference>
<evidence type="ECO:0000313" key="3">
    <source>
        <dbReference type="Proteomes" id="UP000050301"/>
    </source>
</evidence>
<dbReference type="GO" id="GO:0005525">
    <property type="term" value="F:GTP binding"/>
    <property type="evidence" value="ECO:0007669"/>
    <property type="project" value="InterPro"/>
</dbReference>
<dbReference type="InParanoid" id="A0A0N8VL25"/>
<dbReference type="EMBL" id="LKBH01000152">
    <property type="protein sequence ID" value="KQB35340.1"/>
    <property type="molecule type" value="Genomic_DNA"/>
</dbReference>
<comment type="caution">
    <text evidence="2">The sequence shown here is derived from an EMBL/GenBank/DDBJ whole genome shotgun (WGS) entry which is preliminary data.</text>
</comment>
<dbReference type="SUPFAM" id="SSF52540">
    <property type="entry name" value="P-loop containing nucleoside triphosphate hydrolases"/>
    <property type="match status" value="1"/>
</dbReference>
<dbReference type="GO" id="GO:0006777">
    <property type="term" value="P:Mo-molybdopterin cofactor biosynthetic process"/>
    <property type="evidence" value="ECO:0007669"/>
    <property type="project" value="InterPro"/>
</dbReference>
<dbReference type="InterPro" id="IPR027417">
    <property type="entry name" value="P-loop_NTPase"/>
</dbReference>
<gene>
    <name evidence="2" type="ORF">AOG55_07050</name>
</gene>
<proteinExistence type="predicted"/>
<name>A0A0N8VL25_9ARCH</name>
<dbReference type="GeneID" id="84221085"/>
<dbReference type="Gene3D" id="3.40.50.300">
    <property type="entry name" value="P-loop containing nucleotide triphosphate hydrolases"/>
    <property type="match status" value="1"/>
</dbReference>
<dbReference type="InterPro" id="IPR004435">
    <property type="entry name" value="MobB_dom"/>
</dbReference>
<sequence>MAIFSFFGSSKSGKTTVIYDLIKRLHKDFKIMYIKDIPHDNISLDTENKDTWKMENAGAYITYGLTPSKSYKMINSHLNIDDIIAENNADIIFIEGFKSYKKAIKFLVLGNEDFLKYEHNYIIKANNNEYNKKCIIYPDDFDKLLSIILNTV</sequence>
<dbReference type="RefSeq" id="WP_048101249.1">
    <property type="nucleotide sequence ID" value="NZ_LKBH01000152.1"/>
</dbReference>
<dbReference type="PANTHER" id="PTHR40072:SF1">
    <property type="entry name" value="MOLYBDOPTERIN-GUANINE DINUCLEOTIDE BIOSYNTHESIS ADAPTER PROTEIN"/>
    <property type="match status" value="1"/>
</dbReference>
<accession>A0A0N8VL25</accession>
<dbReference type="Pfam" id="PF03205">
    <property type="entry name" value="MobB"/>
    <property type="match status" value="1"/>
</dbReference>